<gene>
    <name evidence="2" type="ORF">ACFPFO_18065</name>
</gene>
<organism evidence="2 3">
    <name type="scientific">Saliphagus infecundisoli</name>
    <dbReference type="NCBI Taxonomy" id="1849069"/>
    <lineage>
        <taxon>Archaea</taxon>
        <taxon>Methanobacteriati</taxon>
        <taxon>Methanobacteriota</taxon>
        <taxon>Stenosarchaea group</taxon>
        <taxon>Halobacteria</taxon>
        <taxon>Halobacteriales</taxon>
        <taxon>Natrialbaceae</taxon>
        <taxon>Saliphagus</taxon>
    </lineage>
</organism>
<dbReference type="AlphaFoldDB" id="A0ABD5QIK5"/>
<feature type="region of interest" description="Disordered" evidence="1">
    <location>
        <begin position="358"/>
        <end position="398"/>
    </location>
</feature>
<reference evidence="2 3" key="1">
    <citation type="journal article" date="2019" name="Int. J. Syst. Evol. Microbiol.">
        <title>The Global Catalogue of Microorganisms (GCM) 10K type strain sequencing project: providing services to taxonomists for standard genome sequencing and annotation.</title>
        <authorList>
            <consortium name="The Broad Institute Genomics Platform"/>
            <consortium name="The Broad Institute Genome Sequencing Center for Infectious Disease"/>
            <person name="Wu L."/>
            <person name="Ma J."/>
        </authorList>
    </citation>
    <scope>NUCLEOTIDE SEQUENCE [LARGE SCALE GENOMIC DNA]</scope>
    <source>
        <strain evidence="2 3">CGMCC 1.15824</strain>
    </source>
</reference>
<feature type="region of interest" description="Disordered" evidence="1">
    <location>
        <begin position="958"/>
        <end position="985"/>
    </location>
</feature>
<accession>A0ABD5QIK5</accession>
<dbReference type="EMBL" id="JBHSJG010000050">
    <property type="protein sequence ID" value="MFC4989631.1"/>
    <property type="molecule type" value="Genomic_DNA"/>
</dbReference>
<keyword evidence="3" id="KW-1185">Reference proteome</keyword>
<evidence type="ECO:0000256" key="1">
    <source>
        <dbReference type="SAM" id="MobiDB-lite"/>
    </source>
</evidence>
<feature type="compositionally biased region" description="Basic and acidic residues" evidence="1">
    <location>
        <begin position="975"/>
        <end position="985"/>
    </location>
</feature>
<comment type="caution">
    <text evidence="2">The sequence shown here is derived from an EMBL/GenBank/DDBJ whole genome shotgun (WGS) entry which is preliminary data.</text>
</comment>
<evidence type="ECO:0000313" key="2">
    <source>
        <dbReference type="EMBL" id="MFC4989631.1"/>
    </source>
</evidence>
<feature type="compositionally biased region" description="Acidic residues" evidence="1">
    <location>
        <begin position="375"/>
        <end position="391"/>
    </location>
</feature>
<proteinExistence type="predicted"/>
<evidence type="ECO:0000313" key="3">
    <source>
        <dbReference type="Proteomes" id="UP001595925"/>
    </source>
</evidence>
<dbReference type="RefSeq" id="WP_224829618.1">
    <property type="nucleotide sequence ID" value="NZ_JAIVEF010000023.1"/>
</dbReference>
<dbReference type="Proteomes" id="UP001595925">
    <property type="component" value="Unassembled WGS sequence"/>
</dbReference>
<protein>
    <submittedName>
        <fullName evidence="2">Plasmid replication protein RepH</fullName>
    </submittedName>
</protein>
<name>A0ABD5QIK5_9EURY</name>
<sequence>MTDESGAPTNAGLRAVGPLGQASLSDVIISDVGPRRSSWLPDALDELLPTTSRAIRELVGDHDPRVFADKRLRSSFVREVLLDDVINETGEVAIETADAGVALESYLESLTRYALEFDGFEAEIEDWPRQYRQQRVEDIETITTIGTGRGKWNAGLPVLEHGFCEVHRRAEIAPTVLLLLDGQEWLSVDDNRTIQSALDAITLLGEVLDLRLVLSPSLERYLEQHFQSFCEDVVGLTEERDASTTPPPVSADPTESDLLADAWDRLCDLDGRGEGRLRLLANLDPDSAREHRDLKQDDEIDLAAGSVDRYVGDLESIDLVTVDDSSRYNTVSLSPLGETALEFITDDYSVRHPLQSQLDAPYADPPFDDKYSVSPEDEIPPQDGQGDEDSSENASTAEEWLAQTGNPDDGAAYVQWIDGGPSETLDAWAMHDRLAAGRRVEGVNLVDHEISEFEDGRIAQLSCFEDDAQVVVQWGGSLPTLARLPAALLSDRAFSKILEPSAVGSAFENLFEDHLEEEIEAVIQRGMQIGWFSEDELQYESWRKRWGHVRTELLQRLGEAVGTRDYELRQELYNDLHGLLASATALYRSLGIDVTIHIRMPDTAMLRDDETRLGDFLSFMRHTVPKQTAYGIHSGNRMLLEDRRKKLRQRLPYDVQADDPTMDLTASWVVSGPQASLLQEDLENAIGAADEDVREAIQEGAETAPTMEIPVVVANEFGAIKSEISRHLERKGFRQRHDNVVSLTRACMAVLGTETRGASPFDVAEALLHLKKKPGLSLSLVQLENALAMLPADRLLRGEKATVQKMVKALLEADDPLGRKELIEAAGISENSYDRNWRDLRTLEAFGLVDRLNDKRWQARLIPFWSDVGSKSSPEDLKEWEIPSTWSDVLFEAVFVLGRDDDVDVNDLFSWPQNLAEILRATEWEHWGPMLIYLFDGLFENRQTAAMRGPGKIVGDPRKRGVATIGRRPTGTDPKQSEIVEKTTV</sequence>